<evidence type="ECO:0000313" key="3">
    <source>
        <dbReference type="Proteomes" id="UP000635245"/>
    </source>
</evidence>
<feature type="region of interest" description="Disordered" evidence="1">
    <location>
        <begin position="104"/>
        <end position="203"/>
    </location>
</feature>
<feature type="compositionally biased region" description="Basic and acidic residues" evidence="1">
    <location>
        <begin position="166"/>
        <end position="177"/>
    </location>
</feature>
<feature type="compositionally biased region" description="Basic and acidic residues" evidence="1">
    <location>
        <begin position="189"/>
        <end position="200"/>
    </location>
</feature>
<feature type="compositionally biased region" description="Basic and acidic residues" evidence="1">
    <location>
        <begin position="127"/>
        <end position="141"/>
    </location>
</feature>
<gene>
    <name evidence="2" type="ORF">JHE00_12355</name>
</gene>
<reference evidence="2" key="1">
    <citation type="submission" date="2020-12" db="EMBL/GenBank/DDBJ databases">
        <title>Prauserella sp. ASG 168, a novel actinomycete isolated from cave rock.</title>
        <authorList>
            <person name="Suriyachadkun C."/>
        </authorList>
    </citation>
    <scope>NUCLEOTIDE SEQUENCE</scope>
    <source>
        <strain evidence="2">ASG 168</strain>
    </source>
</reference>
<dbReference type="AlphaFoldDB" id="A0A934QS07"/>
<accession>A0A934QS07</accession>
<comment type="caution">
    <text evidence="2">The sequence shown here is derived from an EMBL/GenBank/DDBJ whole genome shotgun (WGS) entry which is preliminary data.</text>
</comment>
<name>A0A934QS07_9PSEU</name>
<evidence type="ECO:0000256" key="1">
    <source>
        <dbReference type="SAM" id="MobiDB-lite"/>
    </source>
</evidence>
<keyword evidence="3" id="KW-1185">Reference proteome</keyword>
<protein>
    <submittedName>
        <fullName evidence="2">Uncharacterized protein</fullName>
    </submittedName>
</protein>
<dbReference type="Proteomes" id="UP000635245">
    <property type="component" value="Unassembled WGS sequence"/>
</dbReference>
<organism evidence="2 3">
    <name type="scientific">Prauserella cavernicola</name>
    <dbReference type="NCBI Taxonomy" id="2800127"/>
    <lineage>
        <taxon>Bacteria</taxon>
        <taxon>Bacillati</taxon>
        <taxon>Actinomycetota</taxon>
        <taxon>Actinomycetes</taxon>
        <taxon>Pseudonocardiales</taxon>
        <taxon>Pseudonocardiaceae</taxon>
        <taxon>Prauserella</taxon>
    </lineage>
</organism>
<dbReference type="RefSeq" id="WP_200318006.1">
    <property type="nucleotide sequence ID" value="NZ_JAENJH010000002.1"/>
</dbReference>
<dbReference type="EMBL" id="JAENJH010000002">
    <property type="protein sequence ID" value="MBK1785118.1"/>
    <property type="molecule type" value="Genomic_DNA"/>
</dbReference>
<proteinExistence type="predicted"/>
<sequence>MPWFKSDDSFWRHPKVRKLGRDKLPAVGLWELAGTWCADNVDTNVADGFVPDEQVTLWDPRHRYAKRLVDVGLWNRTEVDGESGYMFHDWADYQPTRATVEAEREAWRERKAEQRRKRKTGTSTEVSPRDTNGDTTVDSRKTPHGSHNTPGPGPVPGPVPSNGHLGEGHSPTERDGETPTPSKPLDGPRPADRCDRHLGDDDPPPCRACRDARLTAEAWDTSETERAGQVTRDIEAAIADPRMRCEHGTDGGLHLHPITGKSATCALCRLTPKREAS</sequence>
<evidence type="ECO:0000313" key="2">
    <source>
        <dbReference type="EMBL" id="MBK1785118.1"/>
    </source>
</evidence>